<name>A0ABT6CXC1_9MICC</name>
<dbReference type="Pfam" id="PF04892">
    <property type="entry name" value="VanZ"/>
    <property type="match status" value="1"/>
</dbReference>
<evidence type="ECO:0000256" key="1">
    <source>
        <dbReference type="SAM" id="Phobius"/>
    </source>
</evidence>
<dbReference type="EMBL" id="JAROKN010000040">
    <property type="protein sequence ID" value="MDF9278736.1"/>
    <property type="molecule type" value="Genomic_DNA"/>
</dbReference>
<dbReference type="InterPro" id="IPR006976">
    <property type="entry name" value="VanZ-like"/>
</dbReference>
<feature type="transmembrane region" description="Helical" evidence="1">
    <location>
        <begin position="63"/>
        <end position="81"/>
    </location>
</feature>
<evidence type="ECO:0000313" key="4">
    <source>
        <dbReference type="Proteomes" id="UP001220456"/>
    </source>
</evidence>
<organism evidence="3 4">
    <name type="scientific">Arthrobacter vasquezii</name>
    <dbReference type="NCBI Taxonomy" id="2977629"/>
    <lineage>
        <taxon>Bacteria</taxon>
        <taxon>Bacillati</taxon>
        <taxon>Actinomycetota</taxon>
        <taxon>Actinomycetes</taxon>
        <taxon>Micrococcales</taxon>
        <taxon>Micrococcaceae</taxon>
        <taxon>Arthrobacter</taxon>
    </lineage>
</organism>
<keyword evidence="1" id="KW-0812">Transmembrane</keyword>
<proteinExistence type="predicted"/>
<protein>
    <submittedName>
        <fullName evidence="3">VanZ family protein</fullName>
    </submittedName>
</protein>
<sequence length="144" mass="15896">MTSRRRRFLAALLTGYLVVLSLIAFWPSPVDESASGFMARALRALHRIGVPGWFDYSLIESGANVLLFIPFGILVAAFLPLRRAWIALPAGIFASACIEVGQELFRPERVATPRDVLSNALGAAIGTVIVYGWSHRNDEDPERR</sequence>
<accession>A0ABT6CXC1</accession>
<keyword evidence="1" id="KW-0472">Membrane</keyword>
<gene>
    <name evidence="3" type="ORF">P4U43_13160</name>
</gene>
<evidence type="ECO:0000259" key="2">
    <source>
        <dbReference type="Pfam" id="PF04892"/>
    </source>
</evidence>
<feature type="transmembrane region" description="Helical" evidence="1">
    <location>
        <begin position="116"/>
        <end position="134"/>
    </location>
</feature>
<keyword evidence="1" id="KW-1133">Transmembrane helix</keyword>
<keyword evidence="4" id="KW-1185">Reference proteome</keyword>
<reference evidence="3 4" key="1">
    <citation type="journal article" date="2023" name="Int. J. Syst. Evol. Microbiol.">
        <title>Arthrobacter vasquezii sp. nov., isolated from a soil sample from Union Glacier, Antarctica.</title>
        <authorList>
            <person name="Valenzuela-Ibaceta F."/>
            <person name="Carrasco V."/>
            <person name="Lagos-Moraga S."/>
            <person name="Dietz-Vargas C."/>
            <person name="Navarro C.A."/>
            <person name="Perez-Donoso J.M."/>
        </authorList>
    </citation>
    <scope>NUCLEOTIDE SEQUENCE [LARGE SCALE GENOMIC DNA]</scope>
    <source>
        <strain evidence="3 4">EH-1B-1</strain>
    </source>
</reference>
<feature type="domain" description="VanZ-like" evidence="2">
    <location>
        <begin position="15"/>
        <end position="131"/>
    </location>
</feature>
<comment type="caution">
    <text evidence="3">The sequence shown here is derived from an EMBL/GenBank/DDBJ whole genome shotgun (WGS) entry which is preliminary data.</text>
</comment>
<evidence type="ECO:0000313" key="3">
    <source>
        <dbReference type="EMBL" id="MDF9278736.1"/>
    </source>
</evidence>
<dbReference type="Proteomes" id="UP001220456">
    <property type="component" value="Unassembled WGS sequence"/>
</dbReference>
<dbReference type="RefSeq" id="WP_277359138.1">
    <property type="nucleotide sequence ID" value="NZ_JAROKN010000040.1"/>
</dbReference>